<proteinExistence type="inferred from homology"/>
<evidence type="ECO:0000256" key="4">
    <source>
        <dbReference type="ARBA" id="ARBA00038054"/>
    </source>
</evidence>
<evidence type="ECO:0000256" key="1">
    <source>
        <dbReference type="ARBA" id="ARBA00001917"/>
    </source>
</evidence>
<protein>
    <submittedName>
        <fullName evidence="6">Flavin reductase (DIM6/NTAB) family NADH-FMN oxidoreductase RutF</fullName>
    </submittedName>
</protein>
<evidence type="ECO:0000313" key="6">
    <source>
        <dbReference type="EMBL" id="MBB5351431.1"/>
    </source>
</evidence>
<dbReference type="PANTHER" id="PTHR33798:SF5">
    <property type="entry name" value="FLAVIN REDUCTASE LIKE DOMAIN-CONTAINING PROTEIN"/>
    <property type="match status" value="1"/>
</dbReference>
<dbReference type="GO" id="GO:0010181">
    <property type="term" value="F:FMN binding"/>
    <property type="evidence" value="ECO:0007669"/>
    <property type="project" value="InterPro"/>
</dbReference>
<comment type="caution">
    <text evidence="6">The sequence shown here is derived from an EMBL/GenBank/DDBJ whole genome shotgun (WGS) entry which is preliminary data.</text>
</comment>
<dbReference type="SUPFAM" id="SSF50475">
    <property type="entry name" value="FMN-binding split barrel"/>
    <property type="match status" value="1"/>
</dbReference>
<reference evidence="6 7" key="1">
    <citation type="submission" date="2020-08" db="EMBL/GenBank/DDBJ databases">
        <title>Genomic Encyclopedia of Type Strains, Phase IV (KMG-IV): sequencing the most valuable type-strain genomes for metagenomic binning, comparative biology and taxonomic classification.</title>
        <authorList>
            <person name="Goeker M."/>
        </authorList>
    </citation>
    <scope>NUCLEOTIDE SEQUENCE [LARGE SCALE GENOMIC DNA]</scope>
    <source>
        <strain evidence="6 7">YC6886</strain>
    </source>
</reference>
<evidence type="ECO:0000259" key="5">
    <source>
        <dbReference type="SMART" id="SM00903"/>
    </source>
</evidence>
<evidence type="ECO:0000313" key="7">
    <source>
        <dbReference type="Proteomes" id="UP000557717"/>
    </source>
</evidence>
<dbReference type="InterPro" id="IPR002563">
    <property type="entry name" value="Flavin_Rdtase-like_dom"/>
</dbReference>
<comment type="similarity">
    <text evidence="4">Belongs to the flavoredoxin family.</text>
</comment>
<accession>A0A840VF41</accession>
<name>A0A840VF41_9BACT</name>
<dbReference type="AlphaFoldDB" id="A0A840VF41"/>
<dbReference type="Gene3D" id="2.30.110.10">
    <property type="entry name" value="Electron Transport, Fmn-binding Protein, Chain A"/>
    <property type="match status" value="1"/>
</dbReference>
<dbReference type="PANTHER" id="PTHR33798">
    <property type="entry name" value="FLAVOPROTEIN OXYGENASE"/>
    <property type="match status" value="1"/>
</dbReference>
<dbReference type="Pfam" id="PF01613">
    <property type="entry name" value="Flavin_Reduct"/>
    <property type="match status" value="1"/>
</dbReference>
<dbReference type="Proteomes" id="UP000557717">
    <property type="component" value="Unassembled WGS sequence"/>
</dbReference>
<comment type="cofactor">
    <cofactor evidence="1">
        <name>FMN</name>
        <dbReference type="ChEBI" id="CHEBI:58210"/>
    </cofactor>
</comment>
<feature type="domain" description="Flavin reductase like" evidence="5">
    <location>
        <begin position="20"/>
        <end position="176"/>
    </location>
</feature>
<dbReference type="SMART" id="SM00903">
    <property type="entry name" value="Flavin_Reduct"/>
    <property type="match status" value="1"/>
</dbReference>
<dbReference type="InterPro" id="IPR012349">
    <property type="entry name" value="Split_barrel_FMN-bd"/>
</dbReference>
<evidence type="ECO:0000256" key="3">
    <source>
        <dbReference type="ARBA" id="ARBA00022643"/>
    </source>
</evidence>
<dbReference type="GO" id="GO:0016646">
    <property type="term" value="F:oxidoreductase activity, acting on the CH-NH group of donors, NAD or NADP as acceptor"/>
    <property type="evidence" value="ECO:0007669"/>
    <property type="project" value="UniProtKB-ARBA"/>
</dbReference>
<organism evidence="6 7">
    <name type="scientific">Haloferula luteola</name>
    <dbReference type="NCBI Taxonomy" id="595692"/>
    <lineage>
        <taxon>Bacteria</taxon>
        <taxon>Pseudomonadati</taxon>
        <taxon>Verrucomicrobiota</taxon>
        <taxon>Verrucomicrobiia</taxon>
        <taxon>Verrucomicrobiales</taxon>
        <taxon>Verrucomicrobiaceae</taxon>
        <taxon>Haloferula</taxon>
    </lineage>
</organism>
<keyword evidence="7" id="KW-1185">Reference proteome</keyword>
<sequence length="200" mass="21484">MELDLLGAHADRAYPVLASLITPRPIAWISTSDSNGIVNLAPFSFFNVFGSEPPLVAVAPGDRPDGNPKDTARNMRETGEFVVNLVSEALAPAMVRTAASLAPGVDEAAREGLAMAPSITVAPPRVALAPAALECKVHSIQEIGSNRLVLGIVHRVHVLDEIIDPTTLRIHQHLHTPVGRMASPHWYCRTGDLFEIERPA</sequence>
<gene>
    <name evidence="6" type="ORF">HNR46_001667</name>
</gene>
<evidence type="ECO:0000256" key="2">
    <source>
        <dbReference type="ARBA" id="ARBA00022630"/>
    </source>
</evidence>
<dbReference type="EMBL" id="JACHFD010000006">
    <property type="protein sequence ID" value="MBB5351431.1"/>
    <property type="molecule type" value="Genomic_DNA"/>
</dbReference>
<dbReference type="RefSeq" id="WP_184017577.1">
    <property type="nucleotide sequence ID" value="NZ_JACHFD010000006.1"/>
</dbReference>
<keyword evidence="2" id="KW-0285">Flavoprotein</keyword>
<keyword evidence="3" id="KW-0288">FMN</keyword>